<feature type="compositionally biased region" description="Polar residues" evidence="1">
    <location>
        <begin position="396"/>
        <end position="407"/>
    </location>
</feature>
<feature type="region of interest" description="Disordered" evidence="1">
    <location>
        <begin position="201"/>
        <end position="223"/>
    </location>
</feature>
<accession>A0AAD6RXN3</accession>
<reference evidence="2" key="1">
    <citation type="submission" date="2023-03" db="EMBL/GenBank/DDBJ databases">
        <title>Massive genome expansion in bonnet fungi (Mycena s.s.) driven by repeated elements and novel gene families across ecological guilds.</title>
        <authorList>
            <consortium name="Lawrence Berkeley National Laboratory"/>
            <person name="Harder C.B."/>
            <person name="Miyauchi S."/>
            <person name="Viragh M."/>
            <person name="Kuo A."/>
            <person name="Thoen E."/>
            <person name="Andreopoulos B."/>
            <person name="Lu D."/>
            <person name="Skrede I."/>
            <person name="Drula E."/>
            <person name="Henrissat B."/>
            <person name="Morin E."/>
            <person name="Kohler A."/>
            <person name="Barry K."/>
            <person name="LaButti K."/>
            <person name="Morin E."/>
            <person name="Salamov A."/>
            <person name="Lipzen A."/>
            <person name="Mereny Z."/>
            <person name="Hegedus B."/>
            <person name="Baldrian P."/>
            <person name="Stursova M."/>
            <person name="Weitz H."/>
            <person name="Taylor A."/>
            <person name="Grigoriev I.V."/>
            <person name="Nagy L.G."/>
            <person name="Martin F."/>
            <person name="Kauserud H."/>
        </authorList>
    </citation>
    <scope>NUCLEOTIDE SEQUENCE</scope>
    <source>
        <strain evidence="2">CBHHK200</strain>
    </source>
</reference>
<feature type="compositionally biased region" description="Basic residues" evidence="1">
    <location>
        <begin position="340"/>
        <end position="352"/>
    </location>
</feature>
<evidence type="ECO:0000313" key="3">
    <source>
        <dbReference type="Proteomes" id="UP001218188"/>
    </source>
</evidence>
<feature type="compositionally biased region" description="Low complexity" evidence="1">
    <location>
        <begin position="123"/>
        <end position="135"/>
    </location>
</feature>
<comment type="caution">
    <text evidence="2">The sequence shown here is derived from an EMBL/GenBank/DDBJ whole genome shotgun (WGS) entry which is preliminary data.</text>
</comment>
<sequence length="594" mass="63707">MSLVSEVNYNTNPSSTRRPRRQRSFSLAEFRALVSAALDPDSEDSAALLFSFSSSASPASTPTPTSTSASSSAPSTPTAIRTLERKKSALPLQPTPTQSRVRLLLAKLKKRAAALVRRRRGSHSSSSHKPGVRSVHVQVQTAAEETELLFEPYLPLAAQYERVRSGAGAVYPFLLPSTPNTSLARASFASPAASSEDSYYPFSAHTAQSEESHAPPSPTVSTFSSSSLSAGGCSYDVNATNNRGNSTSECGEVRPWSVATYDSGLGLGLSSLSSSFPSSSPFAPTDGLGMDIDAEADPFAKGAVRVVHRSCEALPHPTLLGSGYWLRGTRTYNAGGGGTRRARKGRAKRVRRDSRVGLELAEGGVAAQVEKKEGKQRNVEKEQSSPPSSFPFSSSHLSAPTSATQPGPLSLSRAQAAPSIAAPHTRTLRRTTRTRPVLPTTLPHSESSSFLEYSEHISAPGNHNSVVAALEYLPPGSQLPTFFAMGPETWDRNLQDFKTSRWQPLLIRVQNLDLDRPRIRGIPRLAANSEKLEDKFDTLPRTNAGPSALAVTPNSTATPPGTVEHAEQIGIGIIQIAWIFTAQYMLTLCTKTWQ</sequence>
<name>A0AAD6RXN3_9AGAR</name>
<feature type="region of interest" description="Disordered" evidence="1">
    <location>
        <begin position="1"/>
        <end position="23"/>
    </location>
</feature>
<dbReference type="Proteomes" id="UP001218188">
    <property type="component" value="Unassembled WGS sequence"/>
</dbReference>
<organism evidence="2 3">
    <name type="scientific">Mycena alexandri</name>
    <dbReference type="NCBI Taxonomy" id="1745969"/>
    <lineage>
        <taxon>Eukaryota</taxon>
        <taxon>Fungi</taxon>
        <taxon>Dikarya</taxon>
        <taxon>Basidiomycota</taxon>
        <taxon>Agaricomycotina</taxon>
        <taxon>Agaricomycetes</taxon>
        <taxon>Agaricomycetidae</taxon>
        <taxon>Agaricales</taxon>
        <taxon>Marasmiineae</taxon>
        <taxon>Mycenaceae</taxon>
        <taxon>Mycena</taxon>
    </lineage>
</organism>
<evidence type="ECO:0000256" key="1">
    <source>
        <dbReference type="SAM" id="MobiDB-lite"/>
    </source>
</evidence>
<evidence type="ECO:0000313" key="2">
    <source>
        <dbReference type="EMBL" id="KAJ7016165.1"/>
    </source>
</evidence>
<proteinExistence type="predicted"/>
<feature type="compositionally biased region" description="Low complexity" evidence="1">
    <location>
        <begin position="384"/>
        <end position="395"/>
    </location>
</feature>
<protein>
    <submittedName>
        <fullName evidence="2">Uncharacterized protein</fullName>
    </submittedName>
</protein>
<dbReference type="AlphaFoldDB" id="A0AAD6RXN3"/>
<gene>
    <name evidence="2" type="ORF">C8F04DRAFT_1245683</name>
</gene>
<feature type="compositionally biased region" description="Low complexity" evidence="1">
    <location>
        <begin position="434"/>
        <end position="443"/>
    </location>
</feature>
<keyword evidence="3" id="KW-1185">Reference proteome</keyword>
<feature type="compositionally biased region" description="Basic and acidic residues" evidence="1">
    <location>
        <begin position="369"/>
        <end position="383"/>
    </location>
</feature>
<feature type="region of interest" description="Disordered" evidence="1">
    <location>
        <begin position="330"/>
        <end position="446"/>
    </location>
</feature>
<feature type="region of interest" description="Disordered" evidence="1">
    <location>
        <begin position="116"/>
        <end position="135"/>
    </location>
</feature>
<feature type="region of interest" description="Disordered" evidence="1">
    <location>
        <begin position="55"/>
        <end position="78"/>
    </location>
</feature>
<dbReference type="EMBL" id="JARJCM010000577">
    <property type="protein sequence ID" value="KAJ7016165.1"/>
    <property type="molecule type" value="Genomic_DNA"/>
</dbReference>